<dbReference type="Gene3D" id="2.70.70.10">
    <property type="entry name" value="Glucose Permease (Domain IIA)"/>
    <property type="match status" value="1"/>
</dbReference>
<organism evidence="3 4">
    <name type="scientific">Candidatus Falkowbacteria bacterium RIFOXYA2_FULL_38_12</name>
    <dbReference type="NCBI Taxonomy" id="1797993"/>
    <lineage>
        <taxon>Bacteria</taxon>
        <taxon>Candidatus Falkowiibacteriota</taxon>
    </lineage>
</organism>
<dbReference type="Gene3D" id="3.10.350.10">
    <property type="entry name" value="LysM domain"/>
    <property type="match status" value="2"/>
</dbReference>
<evidence type="ECO:0000259" key="2">
    <source>
        <dbReference type="PROSITE" id="PS51782"/>
    </source>
</evidence>
<name>A0A1F5S4E5_9BACT</name>
<feature type="transmembrane region" description="Helical" evidence="1">
    <location>
        <begin position="87"/>
        <end position="105"/>
    </location>
</feature>
<accession>A0A1F5S4E5</accession>
<dbReference type="SUPFAM" id="SSF54106">
    <property type="entry name" value="LysM domain"/>
    <property type="match status" value="2"/>
</dbReference>
<dbReference type="InterPro" id="IPR050570">
    <property type="entry name" value="Cell_wall_metabolism_enzyme"/>
</dbReference>
<evidence type="ECO:0000256" key="1">
    <source>
        <dbReference type="SAM" id="Phobius"/>
    </source>
</evidence>
<dbReference type="AlphaFoldDB" id="A0A1F5S4E5"/>
<protein>
    <recommendedName>
        <fullName evidence="2">LysM domain-containing protein</fullName>
    </recommendedName>
</protein>
<dbReference type="EMBL" id="MFGA01000004">
    <property type="protein sequence ID" value="OGF21547.1"/>
    <property type="molecule type" value="Genomic_DNA"/>
</dbReference>
<dbReference type="PANTHER" id="PTHR21666">
    <property type="entry name" value="PEPTIDASE-RELATED"/>
    <property type="match status" value="1"/>
</dbReference>
<dbReference type="InterPro" id="IPR036779">
    <property type="entry name" value="LysM_dom_sf"/>
</dbReference>
<sequence length="451" mass="49265">MKSKFLFFLKKIAVKVFIVFLDGLVLLKNFLAFFLRAIARPLRWMGNAALFSFILKIYKGYIYLKIKLAKYYLPVKSKFIYPLTRRYVTHSVLILISCFAIAANIQAKEASLENSEYIGQKSILFALNRNTGEQFDEIFDELVVEEITKDGNEKVLSYLGEEAGIVVPGGSVGPNLPLLPINPGEGLLLPSLGEQRTKIIDYVVGEGDTLGGIAEKFNLKVVTILWANKLTERSLIRPGDKLVILPVDGVVHKVKKNDTVGGIAKYYGAESGKIIEGNALADAGDINVGEILVVPDGKMPTIVAVKPPSRVQPSSRDIFTIPSVKPSAEGKMVWPTSAKIITQYFGWKHVGLDIAGPKNSSIYAAKAGTVEVAQAGWNNGYGTYIIIDHGGGVKTLYGHNNKLLVLVGDVVEAGQEIGKMGNTGNVRGVTGIHLHFEVRINGKKNNPLHYL</sequence>
<reference evidence="3 4" key="1">
    <citation type="journal article" date="2016" name="Nat. Commun.">
        <title>Thousands of microbial genomes shed light on interconnected biogeochemical processes in an aquifer system.</title>
        <authorList>
            <person name="Anantharaman K."/>
            <person name="Brown C.T."/>
            <person name="Hug L.A."/>
            <person name="Sharon I."/>
            <person name="Castelle C.J."/>
            <person name="Probst A.J."/>
            <person name="Thomas B.C."/>
            <person name="Singh A."/>
            <person name="Wilkins M.J."/>
            <person name="Karaoz U."/>
            <person name="Brodie E.L."/>
            <person name="Williams K.H."/>
            <person name="Hubbard S.S."/>
            <person name="Banfield J.F."/>
        </authorList>
    </citation>
    <scope>NUCLEOTIDE SEQUENCE [LARGE SCALE GENOMIC DNA]</scope>
</reference>
<dbReference type="SUPFAM" id="SSF51261">
    <property type="entry name" value="Duplicated hybrid motif"/>
    <property type="match status" value="1"/>
</dbReference>
<proteinExistence type="predicted"/>
<dbReference type="PANTHER" id="PTHR21666:SF270">
    <property type="entry name" value="MUREIN HYDROLASE ACTIVATOR ENVC"/>
    <property type="match status" value="1"/>
</dbReference>
<dbReference type="SMART" id="SM00257">
    <property type="entry name" value="LysM"/>
    <property type="match status" value="2"/>
</dbReference>
<dbReference type="Pfam" id="PF01551">
    <property type="entry name" value="Peptidase_M23"/>
    <property type="match status" value="1"/>
</dbReference>
<feature type="domain" description="LysM" evidence="2">
    <location>
        <begin position="250"/>
        <end position="294"/>
    </location>
</feature>
<feature type="transmembrane region" description="Helical" evidence="1">
    <location>
        <begin position="12"/>
        <end position="38"/>
    </location>
</feature>
<evidence type="ECO:0000313" key="4">
    <source>
        <dbReference type="Proteomes" id="UP000177407"/>
    </source>
</evidence>
<keyword evidence="1" id="KW-0812">Transmembrane</keyword>
<dbReference type="Pfam" id="PF01476">
    <property type="entry name" value="LysM"/>
    <property type="match status" value="2"/>
</dbReference>
<gene>
    <name evidence="3" type="ORF">A2257_01235</name>
</gene>
<dbReference type="CDD" id="cd12797">
    <property type="entry name" value="M23_peptidase"/>
    <property type="match status" value="1"/>
</dbReference>
<feature type="domain" description="LysM" evidence="2">
    <location>
        <begin position="200"/>
        <end position="244"/>
    </location>
</feature>
<keyword evidence="1" id="KW-0472">Membrane</keyword>
<dbReference type="InterPro" id="IPR016047">
    <property type="entry name" value="M23ase_b-sheet_dom"/>
</dbReference>
<feature type="transmembrane region" description="Helical" evidence="1">
    <location>
        <begin position="44"/>
        <end position="66"/>
    </location>
</feature>
<dbReference type="GO" id="GO:0004222">
    <property type="term" value="F:metalloendopeptidase activity"/>
    <property type="evidence" value="ECO:0007669"/>
    <property type="project" value="TreeGrafter"/>
</dbReference>
<dbReference type="PROSITE" id="PS51782">
    <property type="entry name" value="LYSM"/>
    <property type="match status" value="2"/>
</dbReference>
<dbReference type="CDD" id="cd00118">
    <property type="entry name" value="LysM"/>
    <property type="match status" value="2"/>
</dbReference>
<keyword evidence="1" id="KW-1133">Transmembrane helix</keyword>
<comment type="caution">
    <text evidence="3">The sequence shown here is derived from an EMBL/GenBank/DDBJ whole genome shotgun (WGS) entry which is preliminary data.</text>
</comment>
<dbReference type="Proteomes" id="UP000177407">
    <property type="component" value="Unassembled WGS sequence"/>
</dbReference>
<evidence type="ECO:0000313" key="3">
    <source>
        <dbReference type="EMBL" id="OGF21547.1"/>
    </source>
</evidence>
<dbReference type="InterPro" id="IPR018392">
    <property type="entry name" value="LysM"/>
</dbReference>
<dbReference type="InterPro" id="IPR011055">
    <property type="entry name" value="Dup_hybrid_motif"/>
</dbReference>